<dbReference type="EMBL" id="JANPWB010000008">
    <property type="protein sequence ID" value="KAJ1167327.1"/>
    <property type="molecule type" value="Genomic_DNA"/>
</dbReference>
<evidence type="ECO:0000313" key="2">
    <source>
        <dbReference type="Proteomes" id="UP001066276"/>
    </source>
</evidence>
<gene>
    <name evidence="1" type="ORF">NDU88_007719</name>
</gene>
<evidence type="ECO:0000313" key="1">
    <source>
        <dbReference type="EMBL" id="KAJ1167327.1"/>
    </source>
</evidence>
<accession>A0AAV7STR4</accession>
<comment type="caution">
    <text evidence="1">The sequence shown here is derived from an EMBL/GenBank/DDBJ whole genome shotgun (WGS) entry which is preliminary data.</text>
</comment>
<dbReference type="Proteomes" id="UP001066276">
    <property type="component" value="Chromosome 4_2"/>
</dbReference>
<name>A0AAV7STR4_PLEWA</name>
<reference evidence="1" key="1">
    <citation type="journal article" date="2022" name="bioRxiv">
        <title>Sequencing and chromosome-scale assembly of the giantPleurodeles waltlgenome.</title>
        <authorList>
            <person name="Brown T."/>
            <person name="Elewa A."/>
            <person name="Iarovenko S."/>
            <person name="Subramanian E."/>
            <person name="Araus A.J."/>
            <person name="Petzold A."/>
            <person name="Susuki M."/>
            <person name="Suzuki K.-i.T."/>
            <person name="Hayashi T."/>
            <person name="Toyoda A."/>
            <person name="Oliveira C."/>
            <person name="Osipova E."/>
            <person name="Leigh N.D."/>
            <person name="Simon A."/>
            <person name="Yun M.H."/>
        </authorList>
    </citation>
    <scope>NUCLEOTIDE SEQUENCE</scope>
    <source>
        <strain evidence="1">20211129_DDA</strain>
        <tissue evidence="1">Liver</tissue>
    </source>
</reference>
<dbReference type="AlphaFoldDB" id="A0AAV7STR4"/>
<organism evidence="1 2">
    <name type="scientific">Pleurodeles waltl</name>
    <name type="common">Iberian ribbed newt</name>
    <dbReference type="NCBI Taxonomy" id="8319"/>
    <lineage>
        <taxon>Eukaryota</taxon>
        <taxon>Metazoa</taxon>
        <taxon>Chordata</taxon>
        <taxon>Craniata</taxon>
        <taxon>Vertebrata</taxon>
        <taxon>Euteleostomi</taxon>
        <taxon>Amphibia</taxon>
        <taxon>Batrachia</taxon>
        <taxon>Caudata</taxon>
        <taxon>Salamandroidea</taxon>
        <taxon>Salamandridae</taxon>
        <taxon>Pleurodelinae</taxon>
        <taxon>Pleurodeles</taxon>
    </lineage>
</organism>
<sequence>MDIVRAERLASNKGSNDTIAPALRGDASGSGVGFPLVYVAEETNVRRSWKPRQSPQRFRCLGDARETRRALHINGRNSAMKRGNWNKSIKNHLKKNKKLHRKVLRRQIRSAGTRYRTAQPAM</sequence>
<proteinExistence type="predicted"/>
<protein>
    <submittedName>
        <fullName evidence="1">Uncharacterized protein</fullName>
    </submittedName>
</protein>
<keyword evidence="2" id="KW-1185">Reference proteome</keyword>